<evidence type="ECO:0000313" key="1">
    <source>
        <dbReference type="EMBL" id="OGG00292.1"/>
    </source>
</evidence>
<dbReference type="EMBL" id="MFJB01000025">
    <property type="protein sequence ID" value="OGG00292.1"/>
    <property type="molecule type" value="Genomic_DNA"/>
</dbReference>
<comment type="caution">
    <text evidence="1">The sequence shown here is derived from an EMBL/GenBank/DDBJ whole genome shotgun (WGS) entry which is preliminary data.</text>
</comment>
<protein>
    <submittedName>
        <fullName evidence="1">Uncharacterized protein</fullName>
    </submittedName>
</protein>
<dbReference type="AlphaFoldDB" id="A0A1F5YK95"/>
<sequence>MRNELASAVNFSYMDAGGDGGDIHKEFFSTLRSPLETILKALEQAEIDPEHPYALVVKVPGLRNPLMPFYHLPNACILILALEERLGKKQVIFNISTDLEAKYARWTAYCNFCEEHQLDSSDSYVQLPFITSEGRVIGKKEIARIVFTDWSALPAELNNLSGLHLTAPYIITEKLDDGWEGRLWQAALGRKVLIFQTTTAEEMTIERRKLAASPINKIDQAQSAV</sequence>
<evidence type="ECO:0000313" key="2">
    <source>
        <dbReference type="Proteomes" id="UP000177396"/>
    </source>
</evidence>
<gene>
    <name evidence="1" type="ORF">A2153_02885</name>
</gene>
<reference evidence="1 2" key="1">
    <citation type="journal article" date="2016" name="Nat. Commun.">
        <title>Thousands of microbial genomes shed light on interconnected biogeochemical processes in an aquifer system.</title>
        <authorList>
            <person name="Anantharaman K."/>
            <person name="Brown C.T."/>
            <person name="Hug L.A."/>
            <person name="Sharon I."/>
            <person name="Castelle C.J."/>
            <person name="Probst A.J."/>
            <person name="Thomas B.C."/>
            <person name="Singh A."/>
            <person name="Wilkins M.J."/>
            <person name="Karaoz U."/>
            <person name="Brodie E.L."/>
            <person name="Williams K.H."/>
            <person name="Hubbard S.S."/>
            <person name="Banfield J.F."/>
        </authorList>
    </citation>
    <scope>NUCLEOTIDE SEQUENCE [LARGE SCALE GENOMIC DNA]</scope>
</reference>
<dbReference type="Proteomes" id="UP000177396">
    <property type="component" value="Unassembled WGS sequence"/>
</dbReference>
<organism evidence="1 2">
    <name type="scientific">Candidatus Gottesmanbacteria bacterium RBG_16_38_7b</name>
    <dbReference type="NCBI Taxonomy" id="1798372"/>
    <lineage>
        <taxon>Bacteria</taxon>
        <taxon>Candidatus Gottesmaniibacteriota</taxon>
    </lineage>
</organism>
<name>A0A1F5YK95_9BACT</name>
<accession>A0A1F5YK95</accession>
<proteinExistence type="predicted"/>